<organism evidence="7 8">
    <name type="scientific">Lyngbya aestuarii BL J</name>
    <dbReference type="NCBI Taxonomy" id="1348334"/>
    <lineage>
        <taxon>Bacteria</taxon>
        <taxon>Bacillati</taxon>
        <taxon>Cyanobacteriota</taxon>
        <taxon>Cyanophyceae</taxon>
        <taxon>Oscillatoriophycideae</taxon>
        <taxon>Oscillatoriales</taxon>
        <taxon>Microcoleaceae</taxon>
        <taxon>Lyngbya</taxon>
    </lineage>
</organism>
<evidence type="ECO:0000256" key="5">
    <source>
        <dbReference type="SAM" id="Phobius"/>
    </source>
</evidence>
<sequence length="480" mass="52656">MNIKQILPLGFGVIILIVSLSSLITLNSTSTLKESSDWVAHTYQVQSMLRGLEKSLVDAETGQRGFIITGEDEFLEPYNQTEQNLDDDFDQLSDEISDNPEQLERLAKLEELAQEKLAELQQTINLKKAGQDEIVLNIVLSSQGKQIMDNIRIKLAEMIAVESDLLSQRQERTQLDYQLVNLVSWIGLITIFIVGLLVLLLINKLAIQPINTVANTIAISAHEIATAIEQQERTALGQAASVNTTTTTMDELEASSRQSAEQADAASDQAQLALQAAENGNRTVSQTLEGMDQVTQSVKEIADKITRLSERTNQIGNISLIVSNLASQTNMLALNAAVEAVRAGEQGRGFSIVASEIQKLADKSKKSTEEINTLVDEIQNSIRSTVMAADEGKKTVNWSMSMTQNTTQAFVGITDTINTVVMYNQQISLNVQQEVIAIKQVVEAMESINQGAKETALGIRQTRIGTENLKQVAEQLKTIV</sequence>
<dbReference type="GO" id="GO:0016020">
    <property type="term" value="C:membrane"/>
    <property type="evidence" value="ECO:0007669"/>
    <property type="project" value="InterPro"/>
</dbReference>
<feature type="domain" description="Methyl-accepting transducer" evidence="6">
    <location>
        <begin position="213"/>
        <end position="449"/>
    </location>
</feature>
<keyword evidence="8" id="KW-1185">Reference proteome</keyword>
<dbReference type="Pfam" id="PF05227">
    <property type="entry name" value="CHASE3"/>
    <property type="match status" value="1"/>
</dbReference>
<dbReference type="OrthoDB" id="457060at2"/>
<feature type="transmembrane region" description="Helical" evidence="5">
    <location>
        <begin position="179"/>
        <end position="202"/>
    </location>
</feature>
<dbReference type="PANTHER" id="PTHR32089">
    <property type="entry name" value="METHYL-ACCEPTING CHEMOTAXIS PROTEIN MCPB"/>
    <property type="match status" value="1"/>
</dbReference>
<evidence type="ECO:0000256" key="1">
    <source>
        <dbReference type="ARBA" id="ARBA00023224"/>
    </source>
</evidence>
<feature type="coiled-coil region" evidence="4">
    <location>
        <begin position="249"/>
        <end position="311"/>
    </location>
</feature>
<dbReference type="InterPro" id="IPR004089">
    <property type="entry name" value="MCPsignal_dom"/>
</dbReference>
<keyword evidence="5" id="KW-0812">Transmembrane</keyword>
<dbReference type="SUPFAM" id="SSF58104">
    <property type="entry name" value="Methyl-accepting chemotaxis protein (MCP) signaling domain"/>
    <property type="match status" value="1"/>
</dbReference>
<evidence type="ECO:0000313" key="7">
    <source>
        <dbReference type="EMBL" id="ERT08216.1"/>
    </source>
</evidence>
<dbReference type="InterPro" id="IPR004090">
    <property type="entry name" value="Chemotax_Me-accpt_rcpt"/>
</dbReference>
<dbReference type="AlphaFoldDB" id="U7QP81"/>
<keyword evidence="5" id="KW-1133">Transmembrane helix</keyword>
<keyword evidence="1 3" id="KW-0807">Transducer</keyword>
<dbReference type="InterPro" id="IPR007891">
    <property type="entry name" value="CHASE3"/>
</dbReference>
<comment type="similarity">
    <text evidence="2">Belongs to the methyl-accepting chemotaxis (MCP) protein family.</text>
</comment>
<name>U7QP81_9CYAN</name>
<comment type="caution">
    <text evidence="7">The sequence shown here is derived from an EMBL/GenBank/DDBJ whole genome shotgun (WGS) entry which is preliminary data.</text>
</comment>
<dbReference type="PATRIC" id="fig|1348334.3.peg.1768"/>
<gene>
    <name evidence="7" type="ORF">M595_1814</name>
</gene>
<dbReference type="PANTHER" id="PTHR32089:SF112">
    <property type="entry name" value="LYSOZYME-LIKE PROTEIN-RELATED"/>
    <property type="match status" value="1"/>
</dbReference>
<dbReference type="PROSITE" id="PS50111">
    <property type="entry name" value="CHEMOTAXIS_TRANSDUC_2"/>
    <property type="match status" value="1"/>
</dbReference>
<feature type="transmembrane region" description="Helical" evidence="5">
    <location>
        <begin position="6"/>
        <end position="26"/>
    </location>
</feature>
<evidence type="ECO:0000256" key="2">
    <source>
        <dbReference type="ARBA" id="ARBA00029447"/>
    </source>
</evidence>
<dbReference type="CDD" id="cd19410">
    <property type="entry name" value="HK9-like_sensor"/>
    <property type="match status" value="1"/>
</dbReference>
<dbReference type="RefSeq" id="WP_023065642.1">
    <property type="nucleotide sequence ID" value="NZ_AUZM01000013.1"/>
</dbReference>
<dbReference type="GO" id="GO:0007165">
    <property type="term" value="P:signal transduction"/>
    <property type="evidence" value="ECO:0007669"/>
    <property type="project" value="UniProtKB-KW"/>
</dbReference>
<accession>U7QP81</accession>
<keyword evidence="4" id="KW-0175">Coiled coil</keyword>
<dbReference type="EMBL" id="AUZM01000013">
    <property type="protein sequence ID" value="ERT08216.1"/>
    <property type="molecule type" value="Genomic_DNA"/>
</dbReference>
<protein>
    <submittedName>
        <fullName evidence="7">Methyl-accepting chemotaxis (MCP) signaling domain protein</fullName>
    </submittedName>
</protein>
<evidence type="ECO:0000313" key="8">
    <source>
        <dbReference type="Proteomes" id="UP000017127"/>
    </source>
</evidence>
<dbReference type="PRINTS" id="PR00260">
    <property type="entry name" value="CHEMTRNSDUCR"/>
</dbReference>
<dbReference type="SMART" id="SM00283">
    <property type="entry name" value="MA"/>
    <property type="match status" value="1"/>
</dbReference>
<dbReference type="Proteomes" id="UP000017127">
    <property type="component" value="Unassembled WGS sequence"/>
</dbReference>
<dbReference type="GO" id="GO:0004888">
    <property type="term" value="F:transmembrane signaling receptor activity"/>
    <property type="evidence" value="ECO:0007669"/>
    <property type="project" value="InterPro"/>
</dbReference>
<dbReference type="GO" id="GO:0006935">
    <property type="term" value="P:chemotaxis"/>
    <property type="evidence" value="ECO:0007669"/>
    <property type="project" value="InterPro"/>
</dbReference>
<evidence type="ECO:0000256" key="4">
    <source>
        <dbReference type="SAM" id="Coils"/>
    </source>
</evidence>
<proteinExistence type="inferred from homology"/>
<reference evidence="7 8" key="1">
    <citation type="journal article" date="2013" name="Front. Microbiol.">
        <title>Comparative genomic analyses of the cyanobacterium, Lyngbya aestuarii BL J, a powerful hydrogen producer.</title>
        <authorList>
            <person name="Kothari A."/>
            <person name="Vaughn M."/>
            <person name="Garcia-Pichel F."/>
        </authorList>
    </citation>
    <scope>NUCLEOTIDE SEQUENCE [LARGE SCALE GENOMIC DNA]</scope>
    <source>
        <strain evidence="7 8">BL J</strain>
    </source>
</reference>
<evidence type="ECO:0000259" key="6">
    <source>
        <dbReference type="PROSITE" id="PS50111"/>
    </source>
</evidence>
<dbReference type="Pfam" id="PF00015">
    <property type="entry name" value="MCPsignal"/>
    <property type="match status" value="1"/>
</dbReference>
<evidence type="ECO:0000256" key="3">
    <source>
        <dbReference type="PROSITE-ProRule" id="PRU00284"/>
    </source>
</evidence>
<dbReference type="Gene3D" id="1.10.287.950">
    <property type="entry name" value="Methyl-accepting chemotaxis protein"/>
    <property type="match status" value="1"/>
</dbReference>
<keyword evidence="5" id="KW-0472">Membrane</keyword>